<evidence type="ECO:0000256" key="8">
    <source>
        <dbReference type="ARBA" id="ARBA00023295"/>
    </source>
</evidence>
<dbReference type="PANTHER" id="PTHR42715:SF3">
    <property type="entry name" value="BETA-GLUCOSIDASE B-RELATED"/>
    <property type="match status" value="1"/>
</dbReference>
<dbReference type="VEuPathDB" id="FungiDB:Z519_01865"/>
<dbReference type="HOGENOM" id="CLU_004542_4_1_1"/>
<keyword evidence="5" id="KW-0378">Hydrolase</keyword>
<dbReference type="Proteomes" id="UP000053789">
    <property type="component" value="Unassembled WGS sequence"/>
</dbReference>
<evidence type="ECO:0000259" key="12">
    <source>
        <dbReference type="Pfam" id="PF01915"/>
    </source>
</evidence>
<dbReference type="AlphaFoldDB" id="A0A0D2F872"/>
<dbReference type="Gene3D" id="3.20.20.300">
    <property type="entry name" value="Glycoside hydrolase, family 3, N-terminal domain"/>
    <property type="match status" value="1"/>
</dbReference>
<dbReference type="SUPFAM" id="SSF51445">
    <property type="entry name" value="(Trans)glycosidases"/>
    <property type="match status" value="1"/>
</dbReference>
<feature type="compositionally biased region" description="Basic and acidic residues" evidence="10">
    <location>
        <begin position="492"/>
        <end position="503"/>
    </location>
</feature>
<keyword evidence="6" id="KW-0325">Glycoprotein</keyword>
<feature type="domain" description="Glycoside hydrolase family 3 C-terminal" evidence="12">
    <location>
        <begin position="359"/>
        <end position="633"/>
    </location>
</feature>
<keyword evidence="7" id="KW-0119">Carbohydrate metabolism</keyword>
<evidence type="ECO:0000256" key="2">
    <source>
        <dbReference type="ARBA" id="ARBA00004987"/>
    </source>
</evidence>
<dbReference type="Gene3D" id="2.60.40.10">
    <property type="entry name" value="Immunoglobulins"/>
    <property type="match status" value="1"/>
</dbReference>
<dbReference type="GeneID" id="27694793"/>
<dbReference type="Gene3D" id="3.40.50.1700">
    <property type="entry name" value="Glycoside hydrolase family 3 C-terminal domain"/>
    <property type="match status" value="1"/>
</dbReference>
<dbReference type="InterPro" id="IPR050288">
    <property type="entry name" value="Cellulose_deg_GH3"/>
</dbReference>
<accession>A0A0D2F872</accession>
<dbReference type="InterPro" id="IPR036881">
    <property type="entry name" value="Glyco_hydro_3_C_sf"/>
</dbReference>
<evidence type="ECO:0000256" key="7">
    <source>
        <dbReference type="ARBA" id="ARBA00023277"/>
    </source>
</evidence>
<evidence type="ECO:0000256" key="1">
    <source>
        <dbReference type="ARBA" id="ARBA00000448"/>
    </source>
</evidence>
<keyword evidence="14" id="KW-1185">Reference proteome</keyword>
<evidence type="ECO:0000256" key="10">
    <source>
        <dbReference type="SAM" id="MobiDB-lite"/>
    </source>
</evidence>
<comment type="catalytic activity">
    <reaction evidence="1">
        <text>Hydrolysis of terminal, non-reducing beta-D-glucosyl residues with release of beta-D-glucose.</text>
        <dbReference type="EC" id="3.2.1.21"/>
    </reaction>
</comment>
<dbReference type="SUPFAM" id="SSF52279">
    <property type="entry name" value="Beta-D-glucan exohydrolase, C-terminal domain"/>
    <property type="match status" value="1"/>
</dbReference>
<evidence type="ECO:0000256" key="5">
    <source>
        <dbReference type="ARBA" id="ARBA00022801"/>
    </source>
</evidence>
<dbReference type="EMBL" id="KN846981">
    <property type="protein sequence ID" value="KIW98281.1"/>
    <property type="molecule type" value="Genomic_DNA"/>
</dbReference>
<dbReference type="GO" id="GO:0008422">
    <property type="term" value="F:beta-glucosidase activity"/>
    <property type="evidence" value="ECO:0007669"/>
    <property type="project" value="UniProtKB-EC"/>
</dbReference>
<dbReference type="InterPro" id="IPR017853">
    <property type="entry name" value="GH"/>
</dbReference>
<dbReference type="PANTHER" id="PTHR42715">
    <property type="entry name" value="BETA-GLUCOSIDASE"/>
    <property type="match status" value="1"/>
</dbReference>
<comment type="pathway">
    <text evidence="2">Glycan metabolism; cellulose degradation.</text>
</comment>
<evidence type="ECO:0000313" key="14">
    <source>
        <dbReference type="Proteomes" id="UP000053789"/>
    </source>
</evidence>
<dbReference type="EC" id="3.2.1.21" evidence="4"/>
<comment type="similarity">
    <text evidence="3">Belongs to the glycosyl hydrolase 3 family.</text>
</comment>
<dbReference type="Pfam" id="PF00933">
    <property type="entry name" value="Glyco_hydro_3"/>
    <property type="match status" value="1"/>
</dbReference>
<dbReference type="GO" id="GO:0009251">
    <property type="term" value="P:glucan catabolic process"/>
    <property type="evidence" value="ECO:0007669"/>
    <property type="project" value="TreeGrafter"/>
</dbReference>
<proteinExistence type="inferred from homology"/>
<feature type="region of interest" description="Disordered" evidence="10">
    <location>
        <begin position="490"/>
        <end position="511"/>
    </location>
</feature>
<dbReference type="InterPro" id="IPR002772">
    <property type="entry name" value="Glyco_hydro_3_C"/>
</dbReference>
<dbReference type="PRINTS" id="PR00133">
    <property type="entry name" value="GLHYDRLASE3"/>
</dbReference>
<reference evidence="13" key="1">
    <citation type="submission" date="2015-01" db="EMBL/GenBank/DDBJ databases">
        <title>The Genome Sequence of Cladophialophora bantiana CBS 173.52.</title>
        <authorList>
            <consortium name="The Broad Institute Genomics Platform"/>
            <person name="Cuomo C."/>
            <person name="de Hoog S."/>
            <person name="Gorbushina A."/>
            <person name="Stielow B."/>
            <person name="Teixiera M."/>
            <person name="Abouelleil A."/>
            <person name="Chapman S.B."/>
            <person name="Priest M."/>
            <person name="Young S.K."/>
            <person name="Wortman J."/>
            <person name="Nusbaum C."/>
            <person name="Birren B."/>
        </authorList>
    </citation>
    <scope>NUCLEOTIDE SEQUENCE [LARGE SCALE GENOMIC DNA]</scope>
    <source>
        <strain evidence="13">CBS 173.52</strain>
    </source>
</reference>
<dbReference type="InterPro" id="IPR001764">
    <property type="entry name" value="Glyco_hydro_3_N"/>
</dbReference>
<evidence type="ECO:0000256" key="9">
    <source>
        <dbReference type="ARBA" id="ARBA00023326"/>
    </source>
</evidence>
<keyword evidence="9" id="KW-0624">Polysaccharide degradation</keyword>
<evidence type="ECO:0000256" key="3">
    <source>
        <dbReference type="ARBA" id="ARBA00005336"/>
    </source>
</evidence>
<evidence type="ECO:0000256" key="6">
    <source>
        <dbReference type="ARBA" id="ARBA00023180"/>
    </source>
</evidence>
<name>A0A0D2F872_CLAB1</name>
<dbReference type="RefSeq" id="XP_016624950.1">
    <property type="nucleotide sequence ID" value="XM_016759622.1"/>
</dbReference>
<feature type="domain" description="Glycoside hydrolase family 3 N-terminal" evidence="11">
    <location>
        <begin position="88"/>
        <end position="322"/>
    </location>
</feature>
<evidence type="ECO:0000256" key="4">
    <source>
        <dbReference type="ARBA" id="ARBA00012744"/>
    </source>
</evidence>
<dbReference type="InterPro" id="IPR036962">
    <property type="entry name" value="Glyco_hydro_3_N_sf"/>
</dbReference>
<dbReference type="InterPro" id="IPR013783">
    <property type="entry name" value="Ig-like_fold"/>
</dbReference>
<sequence>MASTTSSRMLNKDHGHPLTAAFTYRDAIGALSNGAPIAKVAEELVAQMHDSERLSLLDGDEEFWEGFRNLFYDRFNRVPYVFGAIPRLAIPGIHFSDGPRGVVMGASTAFPVTMARGATWDTSLELRVGHAIGLEAKAQGATFYSGVCINLPRHPAWGRSQEVYSEDPILLGEFGLALTQGVQRHIMACVKHFALNSMENARFKVDIRVDDDVLHEVYLPHFRRVVEGGVASVMSSYNSVNGEWAGQNRALLTGILRQTWGFDGFVISDFIWGLRDATLSVKAGLDIETPFKQQRHQNIKRELESGHLEWAPVNQICARILRKQLQFAETLKNGKPDLSVVFSEEHRRLARYVAARSAVLLKNEPVNGRPLLPIDPSKIAAIAVVGRLANIANTGDRGSSHVWSPRVATIYDGVTSAFPHAQVILEDTSAVEKAKQASANADVTICVVGYTHEDEGEYAAPALMKDPALRATFPPAVTEKEKEVVSFLDNAGPREKDKSEDAWKTGGGGDRQSLRLHADDVQMISAVTQINPRTIVAIVCGGAVIMEEWKDQVPALLVSWYAGCQGGHGLLDVLTGRVPASGRLPFSIPKDESHLPYFDADATEIKYDRWFGQALLDKLGVQPAYPLGFGLSYTTFSTSKMRLDEFDAASGKDFFNVHATIRNTGERPGRYVAQVYGCPNLPNFPSRLLLGFRPVDLGVGEVADVSVVASVRPLQQWRNGKFDLRCSKVVIEFASFAGDPRALRSTCYLYGFARQGPNL</sequence>
<gene>
    <name evidence="13" type="ORF">Z519_01865</name>
</gene>
<evidence type="ECO:0000313" key="13">
    <source>
        <dbReference type="EMBL" id="KIW98281.1"/>
    </source>
</evidence>
<protein>
    <recommendedName>
        <fullName evidence="4">beta-glucosidase</fullName>
        <ecNumber evidence="4">3.2.1.21</ecNumber>
    </recommendedName>
</protein>
<dbReference type="OrthoDB" id="2123594at2759"/>
<evidence type="ECO:0000259" key="11">
    <source>
        <dbReference type="Pfam" id="PF00933"/>
    </source>
</evidence>
<keyword evidence="8" id="KW-0326">Glycosidase</keyword>
<organism evidence="13 14">
    <name type="scientific">Cladophialophora bantiana (strain ATCC 10958 / CBS 173.52 / CDC B-1940 / NIH 8579)</name>
    <name type="common">Xylohypha bantiana</name>
    <dbReference type="NCBI Taxonomy" id="1442370"/>
    <lineage>
        <taxon>Eukaryota</taxon>
        <taxon>Fungi</taxon>
        <taxon>Dikarya</taxon>
        <taxon>Ascomycota</taxon>
        <taxon>Pezizomycotina</taxon>
        <taxon>Eurotiomycetes</taxon>
        <taxon>Chaetothyriomycetidae</taxon>
        <taxon>Chaetothyriales</taxon>
        <taxon>Herpotrichiellaceae</taxon>
        <taxon>Cladophialophora</taxon>
    </lineage>
</organism>
<dbReference type="Pfam" id="PF01915">
    <property type="entry name" value="Glyco_hydro_3_C"/>
    <property type="match status" value="1"/>
</dbReference>